<name>A0A150WCU5_BDEBC</name>
<evidence type="ECO:0000313" key="3">
    <source>
        <dbReference type="EMBL" id="KYG63573.1"/>
    </source>
</evidence>
<dbReference type="AlphaFoldDB" id="A0A150WCU5"/>
<evidence type="ECO:0000313" key="4">
    <source>
        <dbReference type="Proteomes" id="UP000075391"/>
    </source>
</evidence>
<protein>
    <submittedName>
        <fullName evidence="2">Uncharacterized protein</fullName>
    </submittedName>
</protein>
<dbReference type="Proteomes" id="UP000075391">
    <property type="component" value="Unassembled WGS sequence"/>
</dbReference>
<keyword evidence="1" id="KW-0732">Signal</keyword>
<dbReference type="OrthoDB" id="5289237at2"/>
<sequence>MLRKSLALALSCLFVASPSFAAVLDGEDFGAQISTDAGRFNDWNMSFFSIASVQNMKPGKTATDTRSMDTYSYLSLNYKLDSNSRASLRVPFNFTTQGQNEYGDEVTSDFSLNDIHFVYSNYDLGYIGDVDLSGKVKWYLPTSRISQNQKTISKIRLEGYADLALSRSILVAYVAKPDIYLQSQTASFNQDVPQFDDGGYVFDPRQTTKQFGLEHYLQFQWDINSMFSITTKSGFNESWYHTSNVEDLEGNHTTALRLGASLWIRPMRGLSFTLGVSNDTMLNSYRGQDIAFVQPQNTQYSLMTNAWVF</sequence>
<evidence type="ECO:0000313" key="2">
    <source>
        <dbReference type="EMBL" id="KYG60894.1"/>
    </source>
</evidence>
<dbReference type="RefSeq" id="WP_063208539.1">
    <property type="nucleotide sequence ID" value="NZ_CP168967.1"/>
</dbReference>
<dbReference type="EMBL" id="LUKF01000018">
    <property type="protein sequence ID" value="KYG60894.1"/>
    <property type="molecule type" value="Genomic_DNA"/>
</dbReference>
<proteinExistence type="predicted"/>
<feature type="chain" id="PRO_5013477322" evidence="1">
    <location>
        <begin position="22"/>
        <end position="309"/>
    </location>
</feature>
<dbReference type="Proteomes" id="UP000075799">
    <property type="component" value="Unassembled WGS sequence"/>
</dbReference>
<accession>A0A150WCU5</accession>
<reference evidence="4 5" key="1">
    <citation type="submission" date="2016-03" db="EMBL/GenBank/DDBJ databases">
        <authorList>
            <person name="Ploux O."/>
        </authorList>
    </citation>
    <scope>NUCLEOTIDE SEQUENCE [LARGE SCALE GENOMIC DNA]</scope>
    <source>
        <strain evidence="2 4">BER2</strain>
        <strain evidence="3 5">EC13</strain>
    </source>
</reference>
<comment type="caution">
    <text evidence="2">The sequence shown here is derived from an EMBL/GenBank/DDBJ whole genome shotgun (WGS) entry which is preliminary data.</text>
</comment>
<feature type="signal peptide" evidence="1">
    <location>
        <begin position="1"/>
        <end position="21"/>
    </location>
</feature>
<gene>
    <name evidence="2" type="ORF">AZI85_10560</name>
    <name evidence="3" type="ORF">AZI87_14305</name>
</gene>
<dbReference type="EMBL" id="LUKD01000007">
    <property type="protein sequence ID" value="KYG63573.1"/>
    <property type="molecule type" value="Genomic_DNA"/>
</dbReference>
<organism evidence="2 4">
    <name type="scientific">Bdellovibrio bacteriovorus</name>
    <dbReference type="NCBI Taxonomy" id="959"/>
    <lineage>
        <taxon>Bacteria</taxon>
        <taxon>Pseudomonadati</taxon>
        <taxon>Bdellovibrionota</taxon>
        <taxon>Bdellovibrionia</taxon>
        <taxon>Bdellovibrionales</taxon>
        <taxon>Pseudobdellovibrionaceae</taxon>
        <taxon>Bdellovibrio</taxon>
    </lineage>
</organism>
<evidence type="ECO:0000256" key="1">
    <source>
        <dbReference type="SAM" id="SignalP"/>
    </source>
</evidence>
<evidence type="ECO:0000313" key="5">
    <source>
        <dbReference type="Proteomes" id="UP000075799"/>
    </source>
</evidence>